<keyword evidence="3" id="KW-1185">Reference proteome</keyword>
<feature type="region of interest" description="Disordered" evidence="1">
    <location>
        <begin position="63"/>
        <end position="86"/>
    </location>
</feature>
<evidence type="ECO:0000313" key="2">
    <source>
        <dbReference type="EMBL" id="KAF6017843.1"/>
    </source>
</evidence>
<dbReference type="EMBL" id="VXIV02003354">
    <property type="protein sequence ID" value="KAF6017843.1"/>
    <property type="molecule type" value="Genomic_DNA"/>
</dbReference>
<dbReference type="Proteomes" id="UP000593567">
    <property type="component" value="Unassembled WGS sequence"/>
</dbReference>
<evidence type="ECO:0000256" key="1">
    <source>
        <dbReference type="SAM" id="MobiDB-lite"/>
    </source>
</evidence>
<organism evidence="2 3">
    <name type="scientific">Bugula neritina</name>
    <name type="common">Brown bryozoan</name>
    <name type="synonym">Sertularia neritina</name>
    <dbReference type="NCBI Taxonomy" id="10212"/>
    <lineage>
        <taxon>Eukaryota</taxon>
        <taxon>Metazoa</taxon>
        <taxon>Spiralia</taxon>
        <taxon>Lophotrochozoa</taxon>
        <taxon>Bryozoa</taxon>
        <taxon>Gymnolaemata</taxon>
        <taxon>Cheilostomatida</taxon>
        <taxon>Flustrina</taxon>
        <taxon>Buguloidea</taxon>
        <taxon>Bugulidae</taxon>
        <taxon>Bugula</taxon>
    </lineage>
</organism>
<comment type="caution">
    <text evidence="2">The sequence shown here is derived from an EMBL/GenBank/DDBJ whole genome shotgun (WGS) entry which is preliminary data.</text>
</comment>
<accession>A0A7J7IVA1</accession>
<reference evidence="2" key="1">
    <citation type="submission" date="2020-06" db="EMBL/GenBank/DDBJ databases">
        <title>Draft genome of Bugula neritina, a colonial animal packing powerful symbionts and potential medicines.</title>
        <authorList>
            <person name="Rayko M."/>
        </authorList>
    </citation>
    <scope>NUCLEOTIDE SEQUENCE [LARGE SCALE GENOMIC DNA]</scope>
    <source>
        <strain evidence="2">Kwan_BN1</strain>
    </source>
</reference>
<dbReference type="AlphaFoldDB" id="A0A7J7IVA1"/>
<evidence type="ECO:0000313" key="3">
    <source>
        <dbReference type="Proteomes" id="UP000593567"/>
    </source>
</evidence>
<sequence>MAAKILLGDPRGTKQTNFSLKQRSVDLHVNDSEGEKPAFSYIGPDVEKLSSLDEYKYLKDVEVTRPGSNPGYEDGELKKKMEAHLA</sequence>
<protein>
    <submittedName>
        <fullName evidence="2">Uncharacterized protein</fullName>
    </submittedName>
</protein>
<feature type="compositionally biased region" description="Basic and acidic residues" evidence="1">
    <location>
        <begin position="75"/>
        <end position="86"/>
    </location>
</feature>
<gene>
    <name evidence="2" type="ORF">EB796_023826</name>
</gene>
<name>A0A7J7IVA1_BUGNE</name>
<proteinExistence type="predicted"/>